<dbReference type="CDD" id="cd16653">
    <property type="entry name" value="RING-like_Rtf2"/>
    <property type="match status" value="1"/>
</dbReference>
<evidence type="ECO:0000256" key="5">
    <source>
        <dbReference type="SAM" id="MobiDB-lite"/>
    </source>
</evidence>
<dbReference type="PANTHER" id="PTHR12775">
    <property type="entry name" value="PROTEIN C20ORF43 HOMOLOG"/>
    <property type="match status" value="1"/>
</dbReference>
<accession>A0A2R5L5S2</accession>
<name>A0A2R5L5S2_9ACAR</name>
<dbReference type="GO" id="GO:0006274">
    <property type="term" value="P:DNA replication termination"/>
    <property type="evidence" value="ECO:0007669"/>
    <property type="project" value="TreeGrafter"/>
</dbReference>
<feature type="region of interest" description="Disordered" evidence="5">
    <location>
        <begin position="218"/>
        <end position="241"/>
    </location>
</feature>
<evidence type="ECO:0000256" key="4">
    <source>
        <dbReference type="SAM" id="Coils"/>
    </source>
</evidence>
<evidence type="ECO:0000256" key="2">
    <source>
        <dbReference type="ARBA" id="ARBA00015157"/>
    </source>
</evidence>
<keyword evidence="6" id="KW-0675">Receptor</keyword>
<dbReference type="AlphaFoldDB" id="A0A2R5L5S2"/>
<dbReference type="GO" id="GO:0005634">
    <property type="term" value="C:nucleus"/>
    <property type="evidence" value="ECO:0007669"/>
    <property type="project" value="TreeGrafter"/>
</dbReference>
<sequence>MGCDGGTIPRRDELVRTKQKPEQKDKDAEAVAKWKHCAITQEELRLPVVSCDLGRLYNKEAVIEYLLNKEATSDIAKHIRSLKDLVELNLTENPTYRRKGADKGDEYVDHRASRFICPVVGLEMNGKYKFCYLRQCGCVLSERALKVKSDVCHKCGKPFEDDDIVVLNGTEEELSVLEEKMEARRLKAKLEKKSKKRATDIAVEDGKKKVKFEEPSRATGKLVNGGASTSEAKARPTTGTSTKMILPEKACAGYSIAKDPNTSEALKSLFTTHKTALNQEKAHWITHNPLYY</sequence>
<dbReference type="InterPro" id="IPR027799">
    <property type="entry name" value="Rtf2_RING-finger"/>
</dbReference>
<keyword evidence="4" id="KW-0175">Coiled coil</keyword>
<comment type="similarity">
    <text evidence="1">Belongs to the rtf2 family.</text>
</comment>
<feature type="coiled-coil region" evidence="4">
    <location>
        <begin position="167"/>
        <end position="196"/>
    </location>
</feature>
<organism evidence="6">
    <name type="scientific">Ornithodoros turicata</name>
    <dbReference type="NCBI Taxonomy" id="34597"/>
    <lineage>
        <taxon>Eukaryota</taxon>
        <taxon>Metazoa</taxon>
        <taxon>Ecdysozoa</taxon>
        <taxon>Arthropoda</taxon>
        <taxon>Chelicerata</taxon>
        <taxon>Arachnida</taxon>
        <taxon>Acari</taxon>
        <taxon>Parasitiformes</taxon>
        <taxon>Ixodida</taxon>
        <taxon>Ixodoidea</taxon>
        <taxon>Argasidae</taxon>
        <taxon>Ornithodorinae</taxon>
        <taxon>Ornithodoros</taxon>
    </lineage>
</organism>
<proteinExistence type="inferred from homology"/>
<dbReference type="InterPro" id="IPR006735">
    <property type="entry name" value="Rtf2"/>
</dbReference>
<evidence type="ECO:0000256" key="3">
    <source>
        <dbReference type="ARBA" id="ARBA00030367"/>
    </source>
</evidence>
<evidence type="ECO:0000256" key="1">
    <source>
        <dbReference type="ARBA" id="ARBA00009885"/>
    </source>
</evidence>
<protein>
    <recommendedName>
        <fullName evidence="2">Replication termination factor 2</fullName>
    </recommendedName>
    <alternativeName>
        <fullName evidence="3">Replication termination factor 2 domain-containing protein 1</fullName>
    </alternativeName>
</protein>
<dbReference type="Pfam" id="PF04641">
    <property type="entry name" value="Rtf2"/>
    <property type="match status" value="1"/>
</dbReference>
<evidence type="ECO:0000313" key="6">
    <source>
        <dbReference type="EMBL" id="MBY04835.1"/>
    </source>
</evidence>
<feature type="compositionally biased region" description="Polar residues" evidence="5">
    <location>
        <begin position="226"/>
        <end position="241"/>
    </location>
</feature>
<reference evidence="6" key="1">
    <citation type="submission" date="2018-03" db="EMBL/GenBank/DDBJ databases">
        <title>The relapsing fever spirochete Borrelia turicatae persists in the highly oxidative environment of its soft-bodied tick vector.</title>
        <authorList>
            <person name="Bourret T.J."/>
            <person name="Boyle W.K."/>
            <person name="Valenzuela J.G."/>
            <person name="Oliveira F."/>
            <person name="Lopez J.E."/>
        </authorList>
    </citation>
    <scope>NUCLEOTIDE SEQUENCE</scope>
    <source>
        <strain evidence="6">Kansas strain/isolate</strain>
        <tissue evidence="6">Salivary glands</tissue>
    </source>
</reference>
<dbReference type="PANTHER" id="PTHR12775:SF0">
    <property type="entry name" value="REPLICATION TERMINATION FACTOR 2"/>
    <property type="match status" value="1"/>
</dbReference>
<dbReference type="EMBL" id="GGLE01000709">
    <property type="protein sequence ID" value="MBY04835.1"/>
    <property type="molecule type" value="Transcribed_RNA"/>
</dbReference>